<dbReference type="InterPro" id="IPR021858">
    <property type="entry name" value="Fun_TF"/>
</dbReference>
<proteinExistence type="predicted"/>
<dbReference type="Pfam" id="PF11951">
    <property type="entry name" value="Fungal_trans_2"/>
    <property type="match status" value="1"/>
</dbReference>
<dbReference type="EMBL" id="SRMI01000011">
    <property type="protein sequence ID" value="TVY62195.1"/>
    <property type="molecule type" value="Genomic_DNA"/>
</dbReference>
<dbReference type="AlphaFoldDB" id="A0A559KRC3"/>
<evidence type="ECO:0000313" key="5">
    <source>
        <dbReference type="EMBL" id="TVY62195.1"/>
    </source>
</evidence>
<dbReference type="PANTHER" id="PTHR31069">
    <property type="entry name" value="OLEATE-ACTIVATED TRANSCRIPTION FACTOR 1-RELATED"/>
    <property type="match status" value="1"/>
</dbReference>
<dbReference type="InterPro" id="IPR050675">
    <property type="entry name" value="OAF3"/>
</dbReference>
<keyword evidence="1" id="KW-0805">Transcription regulation</keyword>
<dbReference type="GO" id="GO:0003677">
    <property type="term" value="F:DNA binding"/>
    <property type="evidence" value="ECO:0007669"/>
    <property type="project" value="UniProtKB-KW"/>
</dbReference>
<evidence type="ECO:0000256" key="2">
    <source>
        <dbReference type="ARBA" id="ARBA00023125"/>
    </source>
</evidence>
<comment type="caution">
    <text evidence="5">The sequence shown here is derived from an EMBL/GenBank/DDBJ whole genome shotgun (WGS) entry which is preliminary data.</text>
</comment>
<dbReference type="Proteomes" id="UP000320707">
    <property type="component" value="Unassembled WGS sequence"/>
</dbReference>
<protein>
    <submittedName>
        <fullName evidence="5">Arginine metabolism regulation protein II</fullName>
    </submittedName>
</protein>
<evidence type="ECO:0000256" key="1">
    <source>
        <dbReference type="ARBA" id="ARBA00023015"/>
    </source>
</evidence>
<dbReference type="PANTHER" id="PTHR31069:SF25">
    <property type="entry name" value="TRANSCRIPTION FACTOR, PUTATIVE (EUROFUNG)-RELATED"/>
    <property type="match status" value="1"/>
</dbReference>
<evidence type="ECO:0000256" key="4">
    <source>
        <dbReference type="ARBA" id="ARBA00023242"/>
    </source>
</evidence>
<keyword evidence="4" id="KW-0539">Nucleus</keyword>
<accession>A0A559KRC3</accession>
<reference evidence="5 6" key="1">
    <citation type="journal article" date="2019" name="Microbiol. Resour. Announc.">
        <title>High-quality draft genome sequence of Fusarium oxysporum f. sp. cubense strain 160527, a causal agent of Panama disease.</title>
        <authorList>
            <person name="Asai S."/>
            <person name="Ayukawa Y."/>
            <person name="Gan P."/>
            <person name="Masuda S."/>
            <person name="Komatsu K."/>
            <person name="Shirasu K."/>
            <person name="Arie T."/>
        </authorList>
    </citation>
    <scope>NUCLEOTIDE SEQUENCE [LARGE SCALE GENOMIC DNA]</scope>
    <source>
        <strain evidence="5 6">160527</strain>
    </source>
</reference>
<name>A0A559KRC3_FUSOC</name>
<organism evidence="5 6">
    <name type="scientific">Fusarium oxysporum f. sp. cubense</name>
    <dbReference type="NCBI Taxonomy" id="61366"/>
    <lineage>
        <taxon>Eukaryota</taxon>
        <taxon>Fungi</taxon>
        <taxon>Dikarya</taxon>
        <taxon>Ascomycota</taxon>
        <taxon>Pezizomycotina</taxon>
        <taxon>Sordariomycetes</taxon>
        <taxon>Hypocreomycetidae</taxon>
        <taxon>Hypocreales</taxon>
        <taxon>Nectriaceae</taxon>
        <taxon>Fusarium</taxon>
        <taxon>Fusarium oxysporum species complex</taxon>
    </lineage>
</organism>
<gene>
    <name evidence="5" type="ORF">Focb16_v013106</name>
</gene>
<evidence type="ECO:0000313" key="6">
    <source>
        <dbReference type="Proteomes" id="UP000320707"/>
    </source>
</evidence>
<keyword evidence="2" id="KW-0238">DNA-binding</keyword>
<keyword evidence="3" id="KW-0804">Transcription</keyword>
<sequence>MLVRRVICRCFDVSTPAYTPDFLGNTESVLDWPDLFSVDYSLSDLLSPGFGNTHNDAPEPQDARLPIVPTLTAPYSDHARSLWHSQDAVSRSSRQDVSNMGLPCLKPQGPMTLELSQDDTQMLLKHIKDHCFPQLWSSLLGKKSPLETHLTAAVLTFANMTYLVPRQISHASFTNVLALLAISSKHLAAQIRNRDLDKSEHWNQYAESAYQKAKQHLDYSLNTEVSPKVAKYKDLIMAVSTIVSFSILYDRQSDARKYLIDAERLLLNQGLPKPHISRKIKLLHHTYTWNRVISESTYVLRDSGSANIPMATEPYALPDGKDLAERGTGGNNIERSVVPCVSLDDFLHLESYHQETDDSSRESGREMNHDIHLKQGRGMSESAFMMLYGVSETWLSLLSQTTRLANLIQALNHGSKEKTLTLHEHIERRKESLEHRICSFASTKPTTDLPVDLDHLSNAPSRESQRTARSHLVRALNFALGIFFYRRVYNVHPHILQDYINNVMHALQEFERRCDREKQGWPGSPWPAFMAGCEAMTKEKRDYFANWFERAFDQTGFTRLVTARKCMYQVWERQDRFVMGGDEMQRHWTWMDISKERNLYVLLS</sequence>
<evidence type="ECO:0000256" key="3">
    <source>
        <dbReference type="ARBA" id="ARBA00023163"/>
    </source>
</evidence>